<keyword evidence="2 3" id="KW-0808">Transferase</keyword>
<protein>
    <submittedName>
        <fullName evidence="4">Uncharacterized protein</fullName>
    </submittedName>
</protein>
<dbReference type="SUPFAM" id="SSF53756">
    <property type="entry name" value="UDP-Glycosyltransferase/glycogen phosphorylase"/>
    <property type="match status" value="1"/>
</dbReference>
<evidence type="ECO:0000256" key="3">
    <source>
        <dbReference type="RuleBase" id="RU003718"/>
    </source>
</evidence>
<dbReference type="PROSITE" id="PS00375">
    <property type="entry name" value="UDPGT"/>
    <property type="match status" value="1"/>
</dbReference>
<dbReference type="Proteomes" id="UP000026962">
    <property type="component" value="Chromosome 7"/>
</dbReference>
<dbReference type="OMA" id="NARQMES"/>
<organism evidence="4">
    <name type="scientific">Oryza punctata</name>
    <name type="common">Red rice</name>
    <dbReference type="NCBI Taxonomy" id="4537"/>
    <lineage>
        <taxon>Eukaryota</taxon>
        <taxon>Viridiplantae</taxon>
        <taxon>Streptophyta</taxon>
        <taxon>Embryophyta</taxon>
        <taxon>Tracheophyta</taxon>
        <taxon>Spermatophyta</taxon>
        <taxon>Magnoliopsida</taxon>
        <taxon>Liliopsida</taxon>
        <taxon>Poales</taxon>
        <taxon>Poaceae</taxon>
        <taxon>BOP clade</taxon>
        <taxon>Oryzoideae</taxon>
        <taxon>Oryzeae</taxon>
        <taxon>Oryzinae</taxon>
        <taxon>Oryza</taxon>
    </lineage>
</organism>
<evidence type="ECO:0000256" key="2">
    <source>
        <dbReference type="ARBA" id="ARBA00022679"/>
    </source>
</evidence>
<dbReference type="Pfam" id="PF00201">
    <property type="entry name" value="UDPGT"/>
    <property type="match status" value="1"/>
</dbReference>
<dbReference type="InterPro" id="IPR002213">
    <property type="entry name" value="UDP_glucos_trans"/>
</dbReference>
<dbReference type="HOGENOM" id="CLU_001724_1_1_1"/>
<reference evidence="4" key="1">
    <citation type="submission" date="2015-04" db="UniProtKB">
        <authorList>
            <consortium name="EnsemblPlants"/>
        </authorList>
    </citation>
    <scope>IDENTIFICATION</scope>
</reference>
<sequence length="130" mass="14374">MVETGWVPQVRVLAHAAVGAFLTHSGWGSTVESLRFGGHPLVMLPFIIDQGLISRVMADKGLGVEVARGDDGSFRGEDVAAAVRRVMAEEEGKVFARNAREMKVALGDGERQDRYVDELAERLRRRRSLR</sequence>
<evidence type="ECO:0000313" key="5">
    <source>
        <dbReference type="Proteomes" id="UP000026962"/>
    </source>
</evidence>
<dbReference type="EnsemblPlants" id="OPUNC07G06290.1">
    <property type="protein sequence ID" value="OPUNC07G06290.1"/>
    <property type="gene ID" value="OPUNC07G06290"/>
</dbReference>
<keyword evidence="3" id="KW-0328">Glycosyltransferase</keyword>
<dbReference type="PANTHER" id="PTHR48049:SF80">
    <property type="entry name" value="GLYCOSYLTRANSFERASE"/>
    <property type="match status" value="1"/>
</dbReference>
<evidence type="ECO:0000313" key="4">
    <source>
        <dbReference type="EnsemblPlants" id="OPUNC07G06290.1"/>
    </source>
</evidence>
<comment type="similarity">
    <text evidence="1 3">Belongs to the UDP-glycosyltransferase family.</text>
</comment>
<dbReference type="InterPro" id="IPR050481">
    <property type="entry name" value="UDP-glycosyltransf_plant"/>
</dbReference>
<dbReference type="Gramene" id="OPUNC07G06290.1">
    <property type="protein sequence ID" value="OPUNC07G06290.1"/>
    <property type="gene ID" value="OPUNC07G06290"/>
</dbReference>
<reference evidence="4" key="2">
    <citation type="submission" date="2018-05" db="EMBL/GenBank/DDBJ databases">
        <title>OpunRS2 (Oryza punctata Reference Sequence Version 2).</title>
        <authorList>
            <person name="Zhang J."/>
            <person name="Kudrna D."/>
            <person name="Lee S."/>
            <person name="Talag J."/>
            <person name="Welchert J."/>
            <person name="Wing R.A."/>
        </authorList>
    </citation>
    <scope>NUCLEOTIDE SEQUENCE [LARGE SCALE GENOMIC DNA]</scope>
</reference>
<dbReference type="eggNOG" id="KOG1192">
    <property type="taxonomic scope" value="Eukaryota"/>
</dbReference>
<dbReference type="GO" id="GO:0035251">
    <property type="term" value="F:UDP-glucosyltransferase activity"/>
    <property type="evidence" value="ECO:0007669"/>
    <property type="project" value="InterPro"/>
</dbReference>
<dbReference type="Gene3D" id="3.40.50.2000">
    <property type="entry name" value="Glycogen Phosphorylase B"/>
    <property type="match status" value="1"/>
</dbReference>
<dbReference type="AlphaFoldDB" id="A0A0E0LI97"/>
<dbReference type="InterPro" id="IPR035595">
    <property type="entry name" value="UDP_glycos_trans_CS"/>
</dbReference>
<evidence type="ECO:0000256" key="1">
    <source>
        <dbReference type="ARBA" id="ARBA00009995"/>
    </source>
</evidence>
<name>A0A0E0LI97_ORYPU</name>
<keyword evidence="5" id="KW-1185">Reference proteome</keyword>
<accession>A0A0E0LI97</accession>
<dbReference type="PANTHER" id="PTHR48049">
    <property type="entry name" value="GLYCOSYLTRANSFERASE"/>
    <property type="match status" value="1"/>
</dbReference>
<proteinExistence type="inferred from homology"/>